<dbReference type="PANTHER" id="PTHR31841">
    <property type="entry name" value="PROTEIN FAM72A-RELATED"/>
    <property type="match status" value="1"/>
</dbReference>
<evidence type="ECO:0008006" key="4">
    <source>
        <dbReference type="Google" id="ProtNLM"/>
    </source>
</evidence>
<dbReference type="AlphaFoldDB" id="A0A059F1R0"/>
<evidence type="ECO:0000313" key="2">
    <source>
        <dbReference type="EMBL" id="KCZ81032.1"/>
    </source>
</evidence>
<reference evidence="2 3" key="2">
    <citation type="submission" date="2014-03" db="EMBL/GenBank/DDBJ databases">
        <title>The Genome Sequence of Anncaliia algerae insect isolate PRA339.</title>
        <authorList>
            <consortium name="The Broad Institute Genome Sequencing Platform"/>
            <consortium name="The Broad Institute Genome Sequencing Center for Infectious Disease"/>
            <person name="Cuomo C."/>
            <person name="Becnel J."/>
            <person name="Sanscrainte N."/>
            <person name="Walker B."/>
            <person name="Young S.K."/>
            <person name="Zeng Q."/>
            <person name="Gargeya S."/>
            <person name="Fitzgerald M."/>
            <person name="Haas B."/>
            <person name="Abouelleil A."/>
            <person name="Alvarado L."/>
            <person name="Arachchi H.M."/>
            <person name="Berlin A.M."/>
            <person name="Chapman S.B."/>
            <person name="Dewar J."/>
            <person name="Goldberg J."/>
            <person name="Griggs A."/>
            <person name="Gujja S."/>
            <person name="Hansen M."/>
            <person name="Howarth C."/>
            <person name="Imamovic A."/>
            <person name="Larimer J."/>
            <person name="McCowan C."/>
            <person name="Murphy C."/>
            <person name="Neiman D."/>
            <person name="Pearson M."/>
            <person name="Priest M."/>
            <person name="Roberts A."/>
            <person name="Saif S."/>
            <person name="Shea T."/>
            <person name="Sisk P."/>
            <person name="Sykes S."/>
            <person name="Wortman J."/>
            <person name="Nusbaum C."/>
            <person name="Birren B."/>
        </authorList>
    </citation>
    <scope>NUCLEOTIDE SEQUENCE [LARGE SCALE GENOMIC DNA]</scope>
    <source>
        <strain evidence="2 3">PRA339</strain>
    </source>
</reference>
<evidence type="ECO:0000256" key="1">
    <source>
        <dbReference type="ARBA" id="ARBA00006888"/>
    </source>
</evidence>
<proteinExistence type="inferred from homology"/>
<dbReference type="Pfam" id="PF14976">
    <property type="entry name" value="YPEH2ZP"/>
    <property type="match status" value="1"/>
</dbReference>
<protein>
    <recommendedName>
        <fullName evidence="4">Protein FAM72</fullName>
    </recommendedName>
</protein>
<gene>
    <name evidence="2" type="ORF">H312_01579</name>
</gene>
<dbReference type="OrthoDB" id="2526683at2759"/>
<reference evidence="3" key="1">
    <citation type="submission" date="2013-02" db="EMBL/GenBank/DDBJ databases">
        <authorList>
            <consortium name="The Broad Institute Genome Sequencing Platform"/>
            <person name="Cuomo C."/>
            <person name="Becnel J."/>
            <person name="Sanscrainte N."/>
            <person name="Walker B."/>
            <person name="Young S.K."/>
            <person name="Zeng Q."/>
            <person name="Gargeya S."/>
            <person name="Fitzgerald M."/>
            <person name="Haas B."/>
            <person name="Abouelleil A."/>
            <person name="Alvarado L."/>
            <person name="Arachchi H.M."/>
            <person name="Berlin A.M."/>
            <person name="Chapman S.B."/>
            <person name="Dewar J."/>
            <person name="Goldberg J."/>
            <person name="Griggs A."/>
            <person name="Gujja S."/>
            <person name="Hansen M."/>
            <person name="Howarth C."/>
            <person name="Imamovic A."/>
            <person name="Larimer J."/>
            <person name="McCowan C."/>
            <person name="Murphy C."/>
            <person name="Neiman D."/>
            <person name="Pearson M."/>
            <person name="Priest M."/>
            <person name="Roberts A."/>
            <person name="Saif S."/>
            <person name="Shea T."/>
            <person name="Sisk P."/>
            <person name="Sykes S."/>
            <person name="Wortman J."/>
            <person name="Nusbaum C."/>
            <person name="Birren B."/>
        </authorList>
    </citation>
    <scope>NUCLEOTIDE SEQUENCE [LARGE SCALE GENOMIC DNA]</scope>
    <source>
        <strain evidence="3">PRA339</strain>
    </source>
</reference>
<dbReference type="HOGENOM" id="CLU_127817_0_0_1"/>
<dbReference type="Proteomes" id="UP000030655">
    <property type="component" value="Unassembled WGS sequence"/>
</dbReference>
<dbReference type="VEuPathDB" id="MicrosporidiaDB:H312_01579"/>
<dbReference type="EMBL" id="KK365153">
    <property type="protein sequence ID" value="KCZ81032.1"/>
    <property type="molecule type" value="Genomic_DNA"/>
</dbReference>
<dbReference type="STRING" id="1288291.A0A059F1R0"/>
<dbReference type="PANTHER" id="PTHR31841:SF1">
    <property type="entry name" value="PROTEIN FAM72A-RELATED"/>
    <property type="match status" value="1"/>
</dbReference>
<comment type="similarity">
    <text evidence="1">Belongs to the FAM72 family.</text>
</comment>
<name>A0A059F1R0_9MICR</name>
<keyword evidence="3" id="KW-1185">Reference proteome</keyword>
<sequence length="138" mass="15808">MPPKKDLIDNNLEERIYCLICKECKKNIVKFALKSCLLTNQSINFYSTNIISEEISTVNGYYKAHTCKCKVTDVGCINCGSIVGYHIIQPCTRCLNSKNNGHLWMFYESRVISSDSTNEYLLLDTKKKPIVQDIDVDR</sequence>
<accession>A0A059F1R0</accession>
<organism evidence="2 3">
    <name type="scientific">Anncaliia algerae PRA339</name>
    <dbReference type="NCBI Taxonomy" id="1288291"/>
    <lineage>
        <taxon>Eukaryota</taxon>
        <taxon>Fungi</taxon>
        <taxon>Fungi incertae sedis</taxon>
        <taxon>Microsporidia</taxon>
        <taxon>Tubulinosematoidea</taxon>
        <taxon>Tubulinosematidae</taxon>
        <taxon>Anncaliia</taxon>
    </lineage>
</organism>
<evidence type="ECO:0000313" key="3">
    <source>
        <dbReference type="Proteomes" id="UP000030655"/>
    </source>
</evidence>
<dbReference type="GO" id="GO:0005829">
    <property type="term" value="C:cytosol"/>
    <property type="evidence" value="ECO:0007669"/>
    <property type="project" value="TreeGrafter"/>
</dbReference>
<dbReference type="InterPro" id="IPR026768">
    <property type="entry name" value="YPEH2ZP"/>
</dbReference>